<evidence type="ECO:0000259" key="8">
    <source>
        <dbReference type="Pfam" id="PF07715"/>
    </source>
</evidence>
<comment type="similarity">
    <text evidence="7">Belongs to the TonB-dependent receptor family.</text>
</comment>
<keyword evidence="10" id="KW-1185">Reference proteome</keyword>
<protein>
    <submittedName>
        <fullName evidence="9">SusC/RagA family TonB-linked outer membrane protein</fullName>
    </submittedName>
</protein>
<comment type="caution">
    <text evidence="9">The sequence shown here is derived from an EMBL/GenBank/DDBJ whole genome shotgun (WGS) entry which is preliminary data.</text>
</comment>
<evidence type="ECO:0000313" key="9">
    <source>
        <dbReference type="EMBL" id="MFB9063853.1"/>
    </source>
</evidence>
<evidence type="ECO:0000256" key="2">
    <source>
        <dbReference type="ARBA" id="ARBA00022448"/>
    </source>
</evidence>
<dbReference type="EMBL" id="JBHMEX010000026">
    <property type="protein sequence ID" value="MFB9063853.1"/>
    <property type="molecule type" value="Genomic_DNA"/>
</dbReference>
<dbReference type="Gene3D" id="2.40.170.20">
    <property type="entry name" value="TonB-dependent receptor, beta-barrel domain"/>
    <property type="match status" value="1"/>
</dbReference>
<evidence type="ECO:0000313" key="10">
    <source>
        <dbReference type="Proteomes" id="UP001589589"/>
    </source>
</evidence>
<feature type="domain" description="TonB-dependent receptor plug" evidence="8">
    <location>
        <begin position="109"/>
        <end position="219"/>
    </location>
</feature>
<organism evidence="9 10">
    <name type="scientific">Flavobacterium branchiarum</name>
    <dbReference type="NCBI Taxonomy" id="1114870"/>
    <lineage>
        <taxon>Bacteria</taxon>
        <taxon>Pseudomonadati</taxon>
        <taxon>Bacteroidota</taxon>
        <taxon>Flavobacteriia</taxon>
        <taxon>Flavobacteriales</taxon>
        <taxon>Flavobacteriaceae</taxon>
        <taxon>Flavobacterium</taxon>
    </lineage>
</organism>
<evidence type="ECO:0000256" key="7">
    <source>
        <dbReference type="PROSITE-ProRule" id="PRU01360"/>
    </source>
</evidence>
<dbReference type="Gene3D" id="2.170.130.10">
    <property type="entry name" value="TonB-dependent receptor, plug domain"/>
    <property type="match status" value="1"/>
</dbReference>
<accession>A0ABV5FJX2</accession>
<keyword evidence="3 7" id="KW-1134">Transmembrane beta strand</keyword>
<evidence type="ECO:0000256" key="3">
    <source>
        <dbReference type="ARBA" id="ARBA00022452"/>
    </source>
</evidence>
<dbReference type="PROSITE" id="PS52016">
    <property type="entry name" value="TONB_DEPENDENT_REC_3"/>
    <property type="match status" value="1"/>
</dbReference>
<keyword evidence="2 7" id="KW-0813">Transport</keyword>
<comment type="subcellular location">
    <subcellularLocation>
        <location evidence="1 7">Cell outer membrane</location>
        <topology evidence="1 7">Multi-pass membrane protein</topology>
    </subcellularLocation>
</comment>
<name>A0ABV5FJX2_9FLAO</name>
<keyword evidence="5 7" id="KW-0472">Membrane</keyword>
<dbReference type="InterPro" id="IPR036942">
    <property type="entry name" value="Beta-barrel_TonB_sf"/>
</dbReference>
<dbReference type="NCBIfam" id="TIGR04056">
    <property type="entry name" value="OMP_RagA_SusC"/>
    <property type="match status" value="1"/>
</dbReference>
<reference evidence="9 10" key="1">
    <citation type="submission" date="2024-09" db="EMBL/GenBank/DDBJ databases">
        <authorList>
            <person name="Sun Q."/>
            <person name="Mori K."/>
        </authorList>
    </citation>
    <scope>NUCLEOTIDE SEQUENCE [LARGE SCALE GENOMIC DNA]</scope>
    <source>
        <strain evidence="9 10">CECT 7908</strain>
    </source>
</reference>
<dbReference type="SUPFAM" id="SSF56935">
    <property type="entry name" value="Porins"/>
    <property type="match status" value="1"/>
</dbReference>
<sequence>MVLCFLFIGVTHAQKNVFKGKILDATTKKGIDAAFITVLVSGDSYFTNEKGEFEIPNLFHSSVIITQQGYESLEVKLLKDVQTLYLKPSLIQLEEIVIRRSKNINDIDVRNLTGSVVTVDMAKLSERSELDMAKLLQGQVPGLTVTYSGELGKKPEIRLRGNSSFSYKGAANEPLFVMDGIIISTETFLTLNPNDFSSIKVLKDAPATALYGIKAANGVIELTSKRGFNGKATISYSMKQGITMRGERPVEMMDTDEKLAFEEKIGIVGRPGFDYSEANIRKSFANSPLLQQKLEQGAFKLDSLRQYNTDWFKELIKPNHFQSHNLSIRGGTEKSAYFYSVNYSKQGGRIPGNDINHITARANLDYTIAPTFQLSFNNSFGVSTTNTENGMTNDPTELVYSLNPYETKETKQLISYPNRSYNDLINQFKDKTTNKRFSSSVVMHWDILPELNIAGVVGADYSINEIYQRIYSSAYSQINKKENEKGFLSESDTKNFNYSTNIRANYQKKIGDHDLFLGFNVDYYLTDIKSISGSGHGISDDVSSLSGINSSFTNQFKPSASGSKMKNNQLGFGVAGGYTYQGIYDFYASLKRDGSSLLPSDKRWNDAWSAGLGWSPSEYEFFKKQTVLTSVKFRTSMGYTASMTGILPRDIATTYSNSNTFYGDYRVLQLAALPNKELQPQQTYSNNFSVDLGFINRFNLLVSLYKDVTKEAILAMPIATSNGFATYTKNIGELENRGVEFTVNGDLLALKTFRWNTGISISYNANKVKKLYGTDRIYTGNQSVTPDYEVGKPLGILYGLQSNGIHPLTGLPEFIDNKGNVIDVKTNVTSDYMNKLGSTIAPYNGYFNNYFTYKNWSLNVNMSYQLGGKAKFSDTYVRDESFSYKNAVKGQLTDMWFEVGDENKIYPIQKLPSYMYTYNSFPNSKTVYSTDYLKLNYIQLGYRFTENSFIDRYFKSLQINIQADNLYTFRIEKNRGSLNDVIQPILTLSLNATF</sequence>
<dbReference type="InterPro" id="IPR039426">
    <property type="entry name" value="TonB-dep_rcpt-like"/>
</dbReference>
<dbReference type="Proteomes" id="UP001589589">
    <property type="component" value="Unassembled WGS sequence"/>
</dbReference>
<dbReference type="InterPro" id="IPR012910">
    <property type="entry name" value="Plug_dom"/>
</dbReference>
<evidence type="ECO:0000256" key="5">
    <source>
        <dbReference type="ARBA" id="ARBA00023136"/>
    </source>
</evidence>
<keyword evidence="4 7" id="KW-0812">Transmembrane</keyword>
<keyword evidence="6 7" id="KW-0998">Cell outer membrane</keyword>
<dbReference type="InterPro" id="IPR023996">
    <property type="entry name" value="TonB-dep_OMP_SusC/RagA"/>
</dbReference>
<dbReference type="Pfam" id="PF07715">
    <property type="entry name" value="Plug"/>
    <property type="match status" value="1"/>
</dbReference>
<dbReference type="InterPro" id="IPR037066">
    <property type="entry name" value="Plug_dom_sf"/>
</dbReference>
<evidence type="ECO:0000256" key="4">
    <source>
        <dbReference type="ARBA" id="ARBA00022692"/>
    </source>
</evidence>
<dbReference type="RefSeq" id="WP_379690429.1">
    <property type="nucleotide sequence ID" value="NZ_JBHMEX010000026.1"/>
</dbReference>
<evidence type="ECO:0000256" key="6">
    <source>
        <dbReference type="ARBA" id="ARBA00023237"/>
    </source>
</evidence>
<evidence type="ECO:0000256" key="1">
    <source>
        <dbReference type="ARBA" id="ARBA00004571"/>
    </source>
</evidence>
<proteinExistence type="inferred from homology"/>
<gene>
    <name evidence="9" type="ORF">ACFFUQ_07435</name>
</gene>